<feature type="domain" description="HTH merR-type" evidence="2">
    <location>
        <begin position="32"/>
        <end position="97"/>
    </location>
</feature>
<dbReference type="AlphaFoldDB" id="A0A9X3F087"/>
<dbReference type="InterPro" id="IPR000551">
    <property type="entry name" value="MerR-type_HTH_dom"/>
</dbReference>
<keyword evidence="4" id="KW-1185">Reference proteome</keyword>
<dbReference type="GO" id="GO:0003677">
    <property type="term" value="F:DNA binding"/>
    <property type="evidence" value="ECO:0007669"/>
    <property type="project" value="InterPro"/>
</dbReference>
<dbReference type="RefSeq" id="WP_267777265.1">
    <property type="nucleotide sequence ID" value="NZ_JAPNKE010000002.1"/>
</dbReference>
<sequence>MLGGSPRAILRVGMYEDSWKPKLVPKDWVLVEELSEVAGVDRKSLLEWGRAGLLPRPQSSRGRGIVSKWPRIALELAKVVRKYREQGFGLLEIRPYLIKAFGERILEVLPEPTIPTRKRGRKTSTPTGSSVPGQDDPTR</sequence>
<feature type="compositionally biased region" description="Polar residues" evidence="1">
    <location>
        <begin position="123"/>
        <end position="132"/>
    </location>
</feature>
<protein>
    <submittedName>
        <fullName evidence="3">MerR family transcriptional regulator</fullName>
    </submittedName>
</protein>
<comment type="caution">
    <text evidence="3">The sequence shown here is derived from an EMBL/GenBank/DDBJ whole genome shotgun (WGS) entry which is preliminary data.</text>
</comment>
<name>A0A9X3F087_9BACT</name>
<reference evidence="3" key="1">
    <citation type="submission" date="2022-11" db="EMBL/GenBank/DDBJ databases">
        <title>Minimal conservation of predation-associated metabolite biosynthetic gene clusters underscores biosynthetic potential of Myxococcota including descriptions for ten novel species: Archangium lansinium sp. nov., Myxococcus landrumus sp. nov., Nannocystis bai.</title>
        <authorList>
            <person name="Ahearne A."/>
            <person name="Stevens C."/>
            <person name="Phillips K."/>
        </authorList>
    </citation>
    <scope>NUCLEOTIDE SEQUENCE</scope>
    <source>
        <strain evidence="3">Na p29</strain>
    </source>
</reference>
<accession>A0A9X3F087</accession>
<dbReference type="EMBL" id="JAPNKE010000002">
    <property type="protein sequence ID" value="MCY1013381.1"/>
    <property type="molecule type" value="Genomic_DNA"/>
</dbReference>
<gene>
    <name evidence="3" type="ORF">OV079_49220</name>
</gene>
<feature type="region of interest" description="Disordered" evidence="1">
    <location>
        <begin position="112"/>
        <end position="139"/>
    </location>
</feature>
<proteinExistence type="predicted"/>
<dbReference type="GO" id="GO:0006355">
    <property type="term" value="P:regulation of DNA-templated transcription"/>
    <property type="evidence" value="ECO:0007669"/>
    <property type="project" value="InterPro"/>
</dbReference>
<dbReference type="Proteomes" id="UP001150924">
    <property type="component" value="Unassembled WGS sequence"/>
</dbReference>
<evidence type="ECO:0000256" key="1">
    <source>
        <dbReference type="SAM" id="MobiDB-lite"/>
    </source>
</evidence>
<evidence type="ECO:0000313" key="3">
    <source>
        <dbReference type="EMBL" id="MCY1013381.1"/>
    </source>
</evidence>
<organism evidence="3 4">
    <name type="scientific">Nannocystis pusilla</name>
    <dbReference type="NCBI Taxonomy" id="889268"/>
    <lineage>
        <taxon>Bacteria</taxon>
        <taxon>Pseudomonadati</taxon>
        <taxon>Myxococcota</taxon>
        <taxon>Polyangia</taxon>
        <taxon>Nannocystales</taxon>
        <taxon>Nannocystaceae</taxon>
        <taxon>Nannocystis</taxon>
    </lineage>
</organism>
<evidence type="ECO:0000259" key="2">
    <source>
        <dbReference type="Pfam" id="PF13411"/>
    </source>
</evidence>
<evidence type="ECO:0000313" key="4">
    <source>
        <dbReference type="Proteomes" id="UP001150924"/>
    </source>
</evidence>
<dbReference type="Pfam" id="PF13411">
    <property type="entry name" value="MerR_1"/>
    <property type="match status" value="1"/>
</dbReference>